<evidence type="ECO:0000313" key="2">
    <source>
        <dbReference type="Proteomes" id="UP001162992"/>
    </source>
</evidence>
<dbReference type="EMBL" id="CM055092">
    <property type="protein sequence ID" value="KAJ7571551.1"/>
    <property type="molecule type" value="Genomic_DNA"/>
</dbReference>
<organism evidence="1 2">
    <name type="scientific">Diphasiastrum complanatum</name>
    <name type="common">Issler's clubmoss</name>
    <name type="synonym">Lycopodium complanatum</name>
    <dbReference type="NCBI Taxonomy" id="34168"/>
    <lineage>
        <taxon>Eukaryota</taxon>
        <taxon>Viridiplantae</taxon>
        <taxon>Streptophyta</taxon>
        <taxon>Embryophyta</taxon>
        <taxon>Tracheophyta</taxon>
        <taxon>Lycopodiopsida</taxon>
        <taxon>Lycopodiales</taxon>
        <taxon>Lycopodiaceae</taxon>
        <taxon>Lycopodioideae</taxon>
        <taxon>Diphasiastrum</taxon>
    </lineage>
</organism>
<name>A0ACC2EYP6_DIPCM</name>
<evidence type="ECO:0000313" key="1">
    <source>
        <dbReference type="EMBL" id="KAJ7571551.1"/>
    </source>
</evidence>
<sequence>MSCERMALQGKKWQRVASVSTFMRWRGQIRSLASTPVDSRKGGSVRGPSSKLEIDGVDKIIAVSSAKGGVGKSTTAVNLAVALATACRLKVGLLDADVHGPSIPTLMNLNAQPQVDAGLKMIPLQNFGVHCMSMGFLVEKDAPIVWRGPMVMSALEKLTRGVAWGKLDVMVVDMPPGTGDAQISISQRLKLAGAIIVSTPQDIALLDARRGVNMFQKVNIPILGLIENMSFFQCPKCGEHSHIFGHGGARATAEEMGMDFLGEVPLNISIRETSDQGCPIVASSPDSEAAGVYKGMAKHVVKKLEDLASSAAYSSPSIVLG</sequence>
<proteinExistence type="predicted"/>
<keyword evidence="2" id="KW-1185">Reference proteome</keyword>
<accession>A0ACC2EYP6</accession>
<protein>
    <submittedName>
        <fullName evidence="1">Uncharacterized protein</fullName>
    </submittedName>
</protein>
<dbReference type="Proteomes" id="UP001162992">
    <property type="component" value="Chromosome 1"/>
</dbReference>
<gene>
    <name evidence="1" type="ORF">O6H91_01G166600</name>
</gene>
<comment type="caution">
    <text evidence="1">The sequence shown here is derived from an EMBL/GenBank/DDBJ whole genome shotgun (WGS) entry which is preliminary data.</text>
</comment>
<reference evidence="2" key="1">
    <citation type="journal article" date="2024" name="Proc. Natl. Acad. Sci. U.S.A.">
        <title>Extraordinary preservation of gene collinearity over three hundred million years revealed in homosporous lycophytes.</title>
        <authorList>
            <person name="Li C."/>
            <person name="Wickell D."/>
            <person name="Kuo L.Y."/>
            <person name="Chen X."/>
            <person name="Nie B."/>
            <person name="Liao X."/>
            <person name="Peng D."/>
            <person name="Ji J."/>
            <person name="Jenkins J."/>
            <person name="Williams M."/>
            <person name="Shu S."/>
            <person name="Plott C."/>
            <person name="Barry K."/>
            <person name="Rajasekar S."/>
            <person name="Grimwood J."/>
            <person name="Han X."/>
            <person name="Sun S."/>
            <person name="Hou Z."/>
            <person name="He W."/>
            <person name="Dai G."/>
            <person name="Sun C."/>
            <person name="Schmutz J."/>
            <person name="Leebens-Mack J.H."/>
            <person name="Li F.W."/>
            <person name="Wang L."/>
        </authorList>
    </citation>
    <scope>NUCLEOTIDE SEQUENCE [LARGE SCALE GENOMIC DNA]</scope>
    <source>
        <strain evidence="2">cv. PW_Plant_1</strain>
    </source>
</reference>